<feature type="transmembrane region" description="Helical" evidence="2">
    <location>
        <begin position="129"/>
        <end position="147"/>
    </location>
</feature>
<evidence type="ECO:0000313" key="3">
    <source>
        <dbReference type="EMBL" id="PWO00677.1"/>
    </source>
</evidence>
<feature type="transmembrane region" description="Helical" evidence="2">
    <location>
        <begin position="236"/>
        <end position="254"/>
    </location>
</feature>
<sequence>MVWMPGALPSEPAEQVGYVIDLYNRSGPMIWTNFMCLGFHIGTWSTHFTTDWQVLRTRGPNKFAYFTARLATFAALLTGCVLGTYGGVSETAGNVLIKTYCVLLATSIAAVNAVLLLRTLAIWNDRCCVRYLCIAAWLATTTIHMWLELWLLRAAPGPLPGITVVGTRSVRGGYVHIVPYVCSLAFCSVMTALTFGGARRSAPSLGALELLRLQTPKGARSQRGQMLIHRLLSAHLRYNLAVMGLTAAVAILLALPGKRNLQCVPLPIFVVCTSAVACNMVLHTLRGRQVVHYEQTMPGPAAPQRHGLSRHDSPDSKSSGEASHKHELDVCSLERQDSQQTFEIIESREAHVHCRTCCCAFEPLTLPPPLTSLQRRPVDFITRQRGFDDIQTLPELSLDHSPGSLPEGVLDAPTSPQLSVRVLREVTTSVERCDVTTSVQRRVRHSTD</sequence>
<keyword evidence="2" id="KW-1133">Transmembrane helix</keyword>
<feature type="transmembrane region" description="Helical" evidence="2">
    <location>
        <begin position="177"/>
        <end position="198"/>
    </location>
</feature>
<dbReference type="EMBL" id="KZ819284">
    <property type="protein sequence ID" value="PWO00677.1"/>
    <property type="molecule type" value="Genomic_DNA"/>
</dbReference>
<gene>
    <name evidence="3" type="ORF">FA09DRAFT_109878</name>
</gene>
<keyword evidence="4" id="KW-1185">Reference proteome</keyword>
<feature type="region of interest" description="Disordered" evidence="1">
    <location>
        <begin position="297"/>
        <end position="329"/>
    </location>
</feature>
<dbReference type="RefSeq" id="XP_025600955.1">
    <property type="nucleotide sequence ID" value="XM_025738989.1"/>
</dbReference>
<accession>A0A316ZHD6</accession>
<keyword evidence="2" id="KW-0812">Transmembrane</keyword>
<keyword evidence="2" id="KW-0472">Membrane</keyword>
<protein>
    <recommendedName>
        <fullName evidence="5">Transmembrane protein</fullName>
    </recommendedName>
</protein>
<name>A0A316ZHD6_9BASI</name>
<evidence type="ECO:0000256" key="2">
    <source>
        <dbReference type="SAM" id="Phobius"/>
    </source>
</evidence>
<dbReference type="Proteomes" id="UP000245946">
    <property type="component" value="Unassembled WGS sequence"/>
</dbReference>
<organism evidence="3 4">
    <name type="scientific">Tilletiopsis washingtonensis</name>
    <dbReference type="NCBI Taxonomy" id="58919"/>
    <lineage>
        <taxon>Eukaryota</taxon>
        <taxon>Fungi</taxon>
        <taxon>Dikarya</taxon>
        <taxon>Basidiomycota</taxon>
        <taxon>Ustilaginomycotina</taxon>
        <taxon>Exobasidiomycetes</taxon>
        <taxon>Entylomatales</taxon>
        <taxon>Entylomatales incertae sedis</taxon>
        <taxon>Tilletiopsis</taxon>
    </lineage>
</organism>
<evidence type="ECO:0000313" key="4">
    <source>
        <dbReference type="Proteomes" id="UP000245946"/>
    </source>
</evidence>
<reference evidence="3 4" key="1">
    <citation type="journal article" date="2018" name="Mol. Biol. Evol.">
        <title>Broad Genomic Sampling Reveals a Smut Pathogenic Ancestry of the Fungal Clade Ustilaginomycotina.</title>
        <authorList>
            <person name="Kijpornyongpan T."/>
            <person name="Mondo S.J."/>
            <person name="Barry K."/>
            <person name="Sandor L."/>
            <person name="Lee J."/>
            <person name="Lipzen A."/>
            <person name="Pangilinan J."/>
            <person name="LaButti K."/>
            <person name="Hainaut M."/>
            <person name="Henrissat B."/>
            <person name="Grigoriev I.V."/>
            <person name="Spatafora J.W."/>
            <person name="Aime M.C."/>
        </authorList>
    </citation>
    <scope>NUCLEOTIDE SEQUENCE [LARGE SCALE GENOMIC DNA]</scope>
    <source>
        <strain evidence="3 4">MCA 4186</strain>
    </source>
</reference>
<dbReference type="AlphaFoldDB" id="A0A316ZHD6"/>
<dbReference type="OrthoDB" id="10271068at2759"/>
<evidence type="ECO:0008006" key="5">
    <source>
        <dbReference type="Google" id="ProtNLM"/>
    </source>
</evidence>
<dbReference type="GeneID" id="37266535"/>
<feature type="transmembrane region" description="Helical" evidence="2">
    <location>
        <begin position="63"/>
        <end position="85"/>
    </location>
</feature>
<proteinExistence type="predicted"/>
<feature type="transmembrane region" description="Helical" evidence="2">
    <location>
        <begin position="97"/>
        <end position="117"/>
    </location>
</feature>
<evidence type="ECO:0000256" key="1">
    <source>
        <dbReference type="SAM" id="MobiDB-lite"/>
    </source>
</evidence>
<feature type="transmembrane region" description="Helical" evidence="2">
    <location>
        <begin position="266"/>
        <end position="285"/>
    </location>
</feature>